<gene>
    <name evidence="4" type="ORF">BN1723_010750</name>
</gene>
<evidence type="ECO:0000313" key="4">
    <source>
        <dbReference type="EMBL" id="CRK15699.1"/>
    </source>
</evidence>
<dbReference type="EMBL" id="CVQI01006224">
    <property type="protein sequence ID" value="CRK15699.1"/>
    <property type="molecule type" value="Genomic_DNA"/>
</dbReference>
<evidence type="ECO:0000256" key="2">
    <source>
        <dbReference type="SAM" id="Phobius"/>
    </source>
</evidence>
<feature type="compositionally biased region" description="Low complexity" evidence="1">
    <location>
        <begin position="216"/>
        <end position="278"/>
    </location>
</feature>
<feature type="compositionally biased region" description="Polar residues" evidence="1">
    <location>
        <begin position="111"/>
        <end position="131"/>
    </location>
</feature>
<evidence type="ECO:0000256" key="1">
    <source>
        <dbReference type="SAM" id="MobiDB-lite"/>
    </source>
</evidence>
<sequence length="443" mass="46154">MRFVSVASLCLAISGLASAAPVAAPTPSPSPKSSGTLQVRQEGGTLETAIVSRTVTVTEGSHTKVVYATITETVNLIDPVIGFQLAIATVTDARFAAVKNRGGLARRARQEGQQPHSRQSQRESSSIPSYDSTTTLISSSLHLYERQEPAPSTTTIEVIETVTVPAEADLITTVTQTVIVTRTSAPGATTTTTTTVFVDPSSATPSNSAGDQSTTTSSGVESSIVPSSSATSVISPSSTSNNTLSESAPTSTSSLTSTSESDSDATSTMAPSSSSSRLSTDELAGLIAGILVFVIVAATIGIMFWHRYRHPVEPYPPPPTAVAPAAPSVTPPPLPADDPGILGSPAVTGPGLPGWPTAAQIRIPVRAHPHPKRRTQSSELSPFGYLPTVNERALTPAFRSSMMDLPEEESAQDMSRSRSVGDIGMAIPMSPERGRSRFSTMRV</sequence>
<feature type="non-terminal residue" evidence="4">
    <location>
        <position position="443"/>
    </location>
</feature>
<accession>A0A0G4L124</accession>
<keyword evidence="3" id="KW-0732">Signal</keyword>
<keyword evidence="2" id="KW-0812">Transmembrane</keyword>
<feature type="region of interest" description="Disordered" evidence="1">
    <location>
        <begin position="104"/>
        <end position="131"/>
    </location>
</feature>
<evidence type="ECO:0000313" key="5">
    <source>
        <dbReference type="Proteomes" id="UP000045706"/>
    </source>
</evidence>
<feature type="compositionally biased region" description="Polar residues" evidence="1">
    <location>
        <begin position="201"/>
        <end position="215"/>
    </location>
</feature>
<dbReference type="AlphaFoldDB" id="A0A0G4L124"/>
<feature type="region of interest" description="Disordered" evidence="1">
    <location>
        <begin position="189"/>
        <end position="278"/>
    </location>
</feature>
<feature type="region of interest" description="Disordered" evidence="1">
    <location>
        <begin position="424"/>
        <end position="443"/>
    </location>
</feature>
<evidence type="ECO:0008006" key="6">
    <source>
        <dbReference type="Google" id="ProtNLM"/>
    </source>
</evidence>
<evidence type="ECO:0000256" key="3">
    <source>
        <dbReference type="SAM" id="SignalP"/>
    </source>
</evidence>
<organism evidence="4 5">
    <name type="scientific">Verticillium longisporum</name>
    <name type="common">Verticillium dahliae var. longisporum</name>
    <dbReference type="NCBI Taxonomy" id="100787"/>
    <lineage>
        <taxon>Eukaryota</taxon>
        <taxon>Fungi</taxon>
        <taxon>Dikarya</taxon>
        <taxon>Ascomycota</taxon>
        <taxon>Pezizomycotina</taxon>
        <taxon>Sordariomycetes</taxon>
        <taxon>Hypocreomycetidae</taxon>
        <taxon>Glomerellales</taxon>
        <taxon>Plectosphaerellaceae</taxon>
        <taxon>Verticillium</taxon>
    </lineage>
</organism>
<feature type="signal peptide" evidence="3">
    <location>
        <begin position="1"/>
        <end position="19"/>
    </location>
</feature>
<protein>
    <recommendedName>
        <fullName evidence="6">Mid2 domain-containing protein</fullName>
    </recommendedName>
</protein>
<feature type="transmembrane region" description="Helical" evidence="2">
    <location>
        <begin position="283"/>
        <end position="305"/>
    </location>
</feature>
<dbReference type="Proteomes" id="UP000045706">
    <property type="component" value="Unassembled WGS sequence"/>
</dbReference>
<proteinExistence type="predicted"/>
<reference evidence="5" key="1">
    <citation type="submission" date="2015-05" db="EMBL/GenBank/DDBJ databases">
        <authorList>
            <person name="Fogelqvist Johan"/>
        </authorList>
    </citation>
    <scope>NUCLEOTIDE SEQUENCE [LARGE SCALE GENOMIC DNA]</scope>
</reference>
<feature type="chain" id="PRO_5002566293" description="Mid2 domain-containing protein" evidence="3">
    <location>
        <begin position="20"/>
        <end position="443"/>
    </location>
</feature>
<feature type="region of interest" description="Disordered" evidence="1">
    <location>
        <begin position="21"/>
        <end position="42"/>
    </location>
</feature>
<name>A0A0G4L124_VERLO</name>
<keyword evidence="2" id="KW-1133">Transmembrane helix</keyword>
<keyword evidence="2" id="KW-0472">Membrane</keyword>